<dbReference type="GO" id="GO:0006427">
    <property type="term" value="P:histidyl-tRNA aminoacylation"/>
    <property type="evidence" value="ECO:0007669"/>
    <property type="project" value="UniProtKB-UniRule"/>
</dbReference>
<comment type="subcellular location">
    <subcellularLocation>
        <location evidence="4">Plastid</location>
        <location evidence="4">Chloroplast</location>
    </subcellularLocation>
</comment>
<keyword evidence="4 7" id="KW-0030">Aminoacyl-tRNA synthetase</keyword>
<feature type="domain" description="Aminoacyl-transfer RNA synthetases class-II family profile" evidence="6">
    <location>
        <begin position="1"/>
        <end position="312"/>
    </location>
</feature>
<proteinExistence type="inferred from homology"/>
<dbReference type="Gene3D" id="3.40.50.800">
    <property type="entry name" value="Anticodon-binding domain"/>
    <property type="match status" value="1"/>
</dbReference>
<dbReference type="EC" id="6.1.1.21" evidence="4"/>
<dbReference type="InterPro" id="IPR004154">
    <property type="entry name" value="Anticodon-bd"/>
</dbReference>
<dbReference type="InterPro" id="IPR045864">
    <property type="entry name" value="aa-tRNA-synth_II/BPL/LPL"/>
</dbReference>
<keyword evidence="4" id="KW-0648">Protein biosynthesis</keyword>
<name>M4IUW8_CALTB</name>
<dbReference type="InterPro" id="IPR006195">
    <property type="entry name" value="aa-tRNA-synth_II"/>
</dbReference>
<evidence type="ECO:0000256" key="1">
    <source>
        <dbReference type="ARBA" id="ARBA00008226"/>
    </source>
</evidence>
<dbReference type="PROSITE" id="PS50862">
    <property type="entry name" value="AA_TRNA_LIGASE_II"/>
    <property type="match status" value="1"/>
</dbReference>
<dbReference type="HAMAP" id="MF_00127">
    <property type="entry name" value="His_tRNA_synth"/>
    <property type="match status" value="1"/>
</dbReference>
<dbReference type="EMBL" id="KC153978">
    <property type="protein sequence ID" value="AGA63784.1"/>
    <property type="molecule type" value="Genomic_DNA"/>
</dbReference>
<dbReference type="PIRSF" id="PIRSF001549">
    <property type="entry name" value="His-tRNA_synth"/>
    <property type="match status" value="1"/>
</dbReference>
<dbReference type="InterPro" id="IPR015807">
    <property type="entry name" value="His-tRNA-ligase"/>
</dbReference>
<dbReference type="CDD" id="cd00773">
    <property type="entry name" value="HisRS-like_core"/>
    <property type="match status" value="1"/>
</dbReference>
<feature type="binding site" evidence="5">
    <location>
        <begin position="259"/>
        <end position="260"/>
    </location>
    <ligand>
        <name>L-histidine</name>
        <dbReference type="ChEBI" id="CHEBI:57595"/>
    </ligand>
</feature>
<sequence>MQTIRGTKDILPDEINQWQQLYFEALELLTLHNYSEIRTPIIEPTELFIKGVGNDTDIINKEMYNFVDQGKRNITLRPEGTACIARACISNKLYVNNITQKLWYMGPMFRYERPQSGRQRQFHQLGIEHIGSEHPFTDVEIINLTHNLLQKLQCPAYTVEINSIGTQEERKKYKIALVNYLDKFKTELDLDSQRRLTTNPLRILDSKNIKTQLVLQNAPDINQYLGTASIKHFNTVCEYLNILDIPYTINNKLVRGLDYYSHTAFEIINDQLGTKNTICGGGRYSNLIKQLGGPNIPGVGCAIGIERLLMLIKNTSKRKENKNRFYLITQGYEADKKAWNLIKLLQQEKIKFNIDFNQDSFQKNIKKAIKNNALGCLIIGPDEIKNSTITIKWLEKNYQETISYNNIIKYLKQNINQSN</sequence>
<evidence type="ECO:0000256" key="3">
    <source>
        <dbReference type="ARBA" id="ARBA00047639"/>
    </source>
</evidence>
<dbReference type="Gene3D" id="3.30.930.10">
    <property type="entry name" value="Bira Bifunctional Protein, Domain 2"/>
    <property type="match status" value="1"/>
</dbReference>
<dbReference type="Pfam" id="PF13393">
    <property type="entry name" value="tRNA-synt_His"/>
    <property type="match status" value="1"/>
</dbReference>
<feature type="binding site" evidence="5">
    <location>
        <position position="128"/>
    </location>
    <ligand>
        <name>L-histidine</name>
        <dbReference type="ChEBI" id="CHEBI:57595"/>
    </ligand>
</feature>
<evidence type="ECO:0000256" key="4">
    <source>
        <dbReference type="HAMAP-Rule" id="MF_00127"/>
    </source>
</evidence>
<feature type="binding site" evidence="5">
    <location>
        <position position="255"/>
    </location>
    <ligand>
        <name>L-histidine</name>
        <dbReference type="ChEBI" id="CHEBI:57595"/>
    </ligand>
</feature>
<protein>
    <recommendedName>
        <fullName evidence="4">Histidine--tRNA ligase, chloroplastic</fullName>
        <ecNumber evidence="4">6.1.1.21</ecNumber>
    </recommendedName>
    <alternativeName>
        <fullName evidence="4">Histidyl-tRNA synthetase</fullName>
        <shortName evidence="4">HisRS</shortName>
    </alternativeName>
</protein>
<keyword evidence="7" id="KW-0150">Chloroplast</keyword>
<feature type="binding site" evidence="5">
    <location>
        <begin position="79"/>
        <end position="81"/>
    </location>
    <ligand>
        <name>L-histidine</name>
        <dbReference type="ChEBI" id="CHEBI:57595"/>
    </ligand>
</feature>
<keyword evidence="4" id="KW-0067">ATP-binding</keyword>
<accession>M4IUW8</accession>
<organism evidence="7">
    <name type="scientific">Calliarthron tuberculosum</name>
    <name type="common">Coralline red alga</name>
    <name type="synonym">Corallina tuberculosa</name>
    <dbReference type="NCBI Taxonomy" id="48942"/>
    <lineage>
        <taxon>Eukaryota</taxon>
        <taxon>Rhodophyta</taxon>
        <taxon>Florideophyceae</taxon>
        <taxon>Corallinophycidae</taxon>
        <taxon>Corallinales</taxon>
        <taxon>Corallinaceae</taxon>
        <taxon>Corallinoideae</taxon>
        <taxon>Calliarthron</taxon>
    </lineage>
</organism>
<evidence type="ECO:0000259" key="6">
    <source>
        <dbReference type="PROSITE" id="PS50862"/>
    </source>
</evidence>
<dbReference type="SUPFAM" id="SSF55681">
    <property type="entry name" value="Class II aaRS and biotin synthetases"/>
    <property type="match status" value="1"/>
</dbReference>
<dbReference type="PANTHER" id="PTHR43707:SF1">
    <property type="entry name" value="HISTIDINE--TRNA LIGASE, MITOCHONDRIAL-RELATED"/>
    <property type="match status" value="1"/>
</dbReference>
<dbReference type="InterPro" id="IPR036621">
    <property type="entry name" value="Anticodon-bd_dom_sf"/>
</dbReference>
<dbReference type="GO" id="GO:0005524">
    <property type="term" value="F:ATP binding"/>
    <property type="evidence" value="ECO:0007669"/>
    <property type="project" value="UniProtKB-UniRule"/>
</dbReference>
<dbReference type="GO" id="GO:0009507">
    <property type="term" value="C:chloroplast"/>
    <property type="evidence" value="ECO:0007669"/>
    <property type="project" value="UniProtKB-SubCell"/>
</dbReference>
<dbReference type="InterPro" id="IPR041715">
    <property type="entry name" value="HisRS-like_core"/>
</dbReference>
<gene>
    <name evidence="4 7" type="primary">hisS</name>
</gene>
<reference evidence="7" key="1">
    <citation type="journal article" date="2013" name="PLoS ONE">
        <title>Evolution of red algal plastid genomes: ancient architectures, introns, horizontal gene transfer, and taxonomic utility of plastid markers.</title>
        <authorList>
            <person name="Janouskovec J."/>
            <person name="Liu S.-L."/>
            <person name="Martone P.T."/>
            <person name="Carre W."/>
            <person name="Leblanc C."/>
            <person name="Collen J."/>
            <person name="Keeling P.J."/>
        </authorList>
    </citation>
    <scope>NUCLEOTIDE SEQUENCE</scope>
</reference>
<dbReference type="NCBIfam" id="TIGR00442">
    <property type="entry name" value="hisS"/>
    <property type="match status" value="1"/>
</dbReference>
<feature type="binding site" evidence="5">
    <location>
        <position position="124"/>
    </location>
    <ligand>
        <name>L-histidine</name>
        <dbReference type="ChEBI" id="CHEBI:57595"/>
    </ligand>
</feature>
<comment type="similarity">
    <text evidence="1 4">Belongs to the class-II aminoacyl-tRNA synthetase family.</text>
</comment>
<comment type="catalytic activity">
    <reaction evidence="3 4">
        <text>tRNA(His) + L-histidine + ATP = L-histidyl-tRNA(His) + AMP + diphosphate + H(+)</text>
        <dbReference type="Rhea" id="RHEA:17313"/>
        <dbReference type="Rhea" id="RHEA-COMP:9665"/>
        <dbReference type="Rhea" id="RHEA-COMP:9689"/>
        <dbReference type="ChEBI" id="CHEBI:15378"/>
        <dbReference type="ChEBI" id="CHEBI:30616"/>
        <dbReference type="ChEBI" id="CHEBI:33019"/>
        <dbReference type="ChEBI" id="CHEBI:57595"/>
        <dbReference type="ChEBI" id="CHEBI:78442"/>
        <dbReference type="ChEBI" id="CHEBI:78527"/>
        <dbReference type="ChEBI" id="CHEBI:456215"/>
        <dbReference type="EC" id="6.1.1.21"/>
    </reaction>
</comment>
<keyword evidence="2 4" id="KW-0547">Nucleotide-binding</keyword>
<keyword evidence="7" id="KW-0934">Plastid</keyword>
<dbReference type="Pfam" id="PF03129">
    <property type="entry name" value="HGTP_anticodon"/>
    <property type="match status" value="1"/>
</dbReference>
<dbReference type="RefSeq" id="YP_007878173.1">
    <property type="nucleotide sequence ID" value="NC_021075.1"/>
</dbReference>
<dbReference type="AlphaFoldDB" id="M4IUW8"/>
<feature type="binding site" evidence="5">
    <location>
        <position position="110"/>
    </location>
    <ligand>
        <name>L-histidine</name>
        <dbReference type="ChEBI" id="CHEBI:57595"/>
    </ligand>
</feature>
<dbReference type="SUPFAM" id="SSF52954">
    <property type="entry name" value="Class II aaRS ABD-related"/>
    <property type="match status" value="1"/>
</dbReference>
<dbReference type="PANTHER" id="PTHR43707">
    <property type="entry name" value="HISTIDYL-TRNA SYNTHETASE"/>
    <property type="match status" value="1"/>
</dbReference>
<keyword evidence="4" id="KW-0436">Ligase</keyword>
<geneLocation type="chloroplast" evidence="7"/>
<evidence type="ECO:0000313" key="7">
    <source>
        <dbReference type="EMBL" id="AGA63784.1"/>
    </source>
</evidence>
<dbReference type="InterPro" id="IPR004516">
    <property type="entry name" value="HisRS/HisZ"/>
</dbReference>
<dbReference type="GO" id="GO:0004821">
    <property type="term" value="F:histidine-tRNA ligase activity"/>
    <property type="evidence" value="ECO:0007669"/>
    <property type="project" value="UniProtKB-UniRule"/>
</dbReference>
<dbReference type="GeneID" id="15329132"/>
<evidence type="ECO:0000256" key="5">
    <source>
        <dbReference type="PIRSR" id="PIRSR001549-1"/>
    </source>
</evidence>
<evidence type="ECO:0000256" key="2">
    <source>
        <dbReference type="ARBA" id="ARBA00022741"/>
    </source>
</evidence>